<name>A0AA41QBC6_9MICO</name>
<dbReference type="Proteomes" id="UP001165405">
    <property type="component" value="Unassembled WGS sequence"/>
</dbReference>
<reference evidence="1" key="1">
    <citation type="submission" date="2022-01" db="EMBL/GenBank/DDBJ databases">
        <title>Antribacter sp. nov., isolated from Guizhou of China.</title>
        <authorList>
            <person name="Chengliang C."/>
            <person name="Ya Z."/>
        </authorList>
    </citation>
    <scope>NUCLEOTIDE SEQUENCE</scope>
    <source>
        <strain evidence="1">KLBMP 9083</strain>
    </source>
</reference>
<dbReference type="RefSeq" id="WP_236087708.1">
    <property type="nucleotide sequence ID" value="NZ_JAKGSG010000011.1"/>
</dbReference>
<gene>
    <name evidence="1" type="ORF">L1785_03300</name>
</gene>
<evidence type="ECO:0000313" key="1">
    <source>
        <dbReference type="EMBL" id="MCF4119996.1"/>
    </source>
</evidence>
<organism evidence="1 2">
    <name type="scientific">Antribacter soli</name>
    <dbReference type="NCBI Taxonomy" id="2910976"/>
    <lineage>
        <taxon>Bacteria</taxon>
        <taxon>Bacillati</taxon>
        <taxon>Actinomycetota</taxon>
        <taxon>Actinomycetes</taxon>
        <taxon>Micrococcales</taxon>
        <taxon>Promicromonosporaceae</taxon>
        <taxon>Antribacter</taxon>
    </lineage>
</organism>
<sequence>MSRLTTPSVTTVELTRGTTRDRRALFRDAVSLAALEPAVDPVVRGAGGSASDR</sequence>
<dbReference type="AlphaFoldDB" id="A0AA41QBC6"/>
<comment type="caution">
    <text evidence="1">The sequence shown here is derived from an EMBL/GenBank/DDBJ whole genome shotgun (WGS) entry which is preliminary data.</text>
</comment>
<proteinExistence type="predicted"/>
<accession>A0AA41QBC6</accession>
<dbReference type="EMBL" id="JAKGSG010000011">
    <property type="protein sequence ID" value="MCF4119996.1"/>
    <property type="molecule type" value="Genomic_DNA"/>
</dbReference>
<keyword evidence="2" id="KW-1185">Reference proteome</keyword>
<evidence type="ECO:0000313" key="2">
    <source>
        <dbReference type="Proteomes" id="UP001165405"/>
    </source>
</evidence>
<protein>
    <submittedName>
        <fullName evidence="1">Uncharacterized protein</fullName>
    </submittedName>
</protein>